<evidence type="ECO:0000313" key="2">
    <source>
        <dbReference type="Proteomes" id="UP000180175"/>
    </source>
</evidence>
<gene>
    <name evidence="1" type="ORF">AWH56_26720</name>
</gene>
<dbReference type="EMBL" id="CP063356">
    <property type="protein sequence ID" value="XRP48465.1"/>
    <property type="molecule type" value="Genomic_DNA"/>
</dbReference>
<evidence type="ECO:0000313" key="1">
    <source>
        <dbReference type="EMBL" id="XRP48465.1"/>
    </source>
</evidence>
<sequence>MRIVSDSDYLGFNVEDVCEQNDIKNAGFVFFIEDGVYIVI</sequence>
<proteinExistence type="predicted"/>
<keyword evidence="2" id="KW-1185">Reference proteome</keyword>
<reference evidence="1 2" key="1">
    <citation type="journal article" date="2017" name="Genome Announc.">
        <title>Draft Genome Sequences of Four Alkaliphilic Bacteria Belonging to the Anaerobacillus Genus.</title>
        <authorList>
            <person name="Bassil N.M."/>
            <person name="Lloyd J.R."/>
        </authorList>
    </citation>
    <scope>NUCLEOTIDE SEQUENCE [LARGE SCALE GENOMIC DNA]</scope>
    <source>
        <strain evidence="1 2">NB2006</strain>
    </source>
</reference>
<organism evidence="1 2">
    <name type="scientific">Anaerobacillus isosaccharinicus</name>
    <dbReference type="NCBI Taxonomy" id="1532552"/>
    <lineage>
        <taxon>Bacteria</taxon>
        <taxon>Bacillati</taxon>
        <taxon>Bacillota</taxon>
        <taxon>Bacilli</taxon>
        <taxon>Bacillales</taxon>
        <taxon>Bacillaceae</taxon>
        <taxon>Anaerobacillus</taxon>
    </lineage>
</organism>
<dbReference type="Proteomes" id="UP000180175">
    <property type="component" value="Chromosome"/>
</dbReference>
<reference evidence="1 2" key="2">
    <citation type="journal article" date="2019" name="Int. J. Syst. Evol. Microbiol.">
        <title>Anaerobacillus isosaccharinicus sp. nov., an alkaliphilic bacterium which degrades isosaccharinic acid.</title>
        <authorList>
            <person name="Bassil N.M."/>
            <person name="Lloyd J.R."/>
        </authorList>
    </citation>
    <scope>NUCLEOTIDE SEQUENCE [LARGE SCALE GENOMIC DNA]</scope>
    <source>
        <strain evidence="1 2">NB2006</strain>
    </source>
</reference>
<accession>A0AC62A4Q3</accession>
<name>A0AC62A4Q3_9BACI</name>
<protein>
    <submittedName>
        <fullName evidence="1">Uncharacterized protein</fullName>
    </submittedName>
</protein>